<reference evidence="3" key="1">
    <citation type="submission" date="2016-11" db="UniProtKB">
        <authorList>
            <consortium name="WormBaseParasite"/>
        </authorList>
    </citation>
    <scope>IDENTIFICATION</scope>
</reference>
<feature type="compositionally biased region" description="Basic residues" evidence="1">
    <location>
        <begin position="410"/>
        <end position="425"/>
    </location>
</feature>
<feature type="compositionally biased region" description="Basic and acidic residues" evidence="1">
    <location>
        <begin position="37"/>
        <end position="48"/>
    </location>
</feature>
<evidence type="ECO:0000313" key="3">
    <source>
        <dbReference type="WBParaSite" id="maker-unitig_28691-snap-gene-0.2-mRNA-1"/>
    </source>
</evidence>
<organism evidence="2 3">
    <name type="scientific">Macrostomum lignano</name>
    <dbReference type="NCBI Taxonomy" id="282301"/>
    <lineage>
        <taxon>Eukaryota</taxon>
        <taxon>Metazoa</taxon>
        <taxon>Spiralia</taxon>
        <taxon>Lophotrochozoa</taxon>
        <taxon>Platyhelminthes</taxon>
        <taxon>Rhabditophora</taxon>
        <taxon>Macrostomorpha</taxon>
        <taxon>Macrostomida</taxon>
        <taxon>Macrostomidae</taxon>
        <taxon>Macrostomum</taxon>
    </lineage>
</organism>
<dbReference type="AlphaFoldDB" id="A0A1I8FCP3"/>
<feature type="region of interest" description="Disordered" evidence="1">
    <location>
        <begin position="259"/>
        <end position="486"/>
    </location>
</feature>
<feature type="compositionally biased region" description="Basic and acidic residues" evidence="1">
    <location>
        <begin position="345"/>
        <end position="355"/>
    </location>
</feature>
<protein>
    <submittedName>
        <fullName evidence="3">PHD-type domain-containing protein</fullName>
    </submittedName>
</protein>
<feature type="compositionally biased region" description="Basic and acidic residues" evidence="1">
    <location>
        <begin position="441"/>
        <end position="452"/>
    </location>
</feature>
<accession>A0A1I8FCP3</accession>
<feature type="compositionally biased region" description="Gly residues" evidence="1">
    <location>
        <begin position="538"/>
        <end position="557"/>
    </location>
</feature>
<feature type="region of interest" description="Disordered" evidence="1">
    <location>
        <begin position="183"/>
        <end position="204"/>
    </location>
</feature>
<name>A0A1I8FCP3_9PLAT</name>
<sequence>PSAAFLLNKVNGYRVARARASRVSSFLVTDGASNSKGRPDQGGRERSKPWAAESSPSELAMTSRKRQLDKHCNGAARHPQLQETSTFSELVEPQFVDDIISEPPARVGKVNKGFDEGRNITNKRSGICCRETVEINWEEMGFKKVDRKSMLMISLLQKPRTWLSSSSPSGLHTFPLLATLRSRRANSERREETALPGAADSPYTPSAQAVRVPKLLVSGLVRSSKIEKLKSAGGRGGIEAEASLEVVRQASRASCGHCAAWSARPPTPCRASAARTRRKLADKEAVKLKKATSQSRQHDDKLIVASNKARAKRDQEARREVSDKEHLETASGWPRSMGRIAQAQKEIKLSDDKISKAPKAKKKGEKGDKEKKEKKGKKGKKEKKREEKKEERPRKRRKAKREEREEEKKERKRRKKRRRKRRKKERKEEEKEERKKRKKREEREERERDQVESTRPPSRRRPEEKRFPSEAVEARGSPGGQELWRLGDLQVETRAVRGSRISRWTRAVELRESLQVDKAVRLGDLRWNKSCEARDLQGGQGCGGSGSPGGQELGGSGKSQVDKSCGGSGGSPVDKSKRLVRAGGSASKSLGDRDLRQGVVIDLQADRAVTLGISSSKDM</sequence>
<feature type="compositionally biased region" description="Basic residues" evidence="1">
    <location>
        <begin position="374"/>
        <end position="383"/>
    </location>
</feature>
<feature type="compositionally biased region" description="Basic and acidic residues" evidence="1">
    <location>
        <begin position="312"/>
        <end position="328"/>
    </location>
</feature>
<proteinExistence type="predicted"/>
<evidence type="ECO:0000313" key="2">
    <source>
        <dbReference type="Proteomes" id="UP000095280"/>
    </source>
</evidence>
<dbReference type="Proteomes" id="UP000095280">
    <property type="component" value="Unplaced"/>
</dbReference>
<evidence type="ECO:0000256" key="1">
    <source>
        <dbReference type="SAM" id="MobiDB-lite"/>
    </source>
</evidence>
<feature type="region of interest" description="Disordered" evidence="1">
    <location>
        <begin position="534"/>
        <end position="591"/>
    </location>
</feature>
<keyword evidence="2" id="KW-1185">Reference proteome</keyword>
<dbReference type="WBParaSite" id="maker-unitig_28691-snap-gene-0.2-mRNA-1">
    <property type="protein sequence ID" value="maker-unitig_28691-snap-gene-0.2-mRNA-1"/>
    <property type="gene ID" value="maker-unitig_28691-snap-gene-0.2"/>
</dbReference>
<feature type="compositionally biased region" description="Basic and acidic residues" evidence="1">
    <location>
        <begin position="384"/>
        <end position="393"/>
    </location>
</feature>
<feature type="region of interest" description="Disordered" evidence="1">
    <location>
        <begin position="23"/>
        <end position="60"/>
    </location>
</feature>
<feature type="compositionally biased region" description="Basic and acidic residues" evidence="1">
    <location>
        <begin position="400"/>
        <end position="409"/>
    </location>
</feature>